<dbReference type="InterPro" id="IPR050792">
    <property type="entry name" value="ADP-ribosylglycohydrolase"/>
</dbReference>
<comment type="caution">
    <text evidence="1">The sequence shown here is derived from an EMBL/GenBank/DDBJ whole genome shotgun (WGS) entry which is preliminary data.</text>
</comment>
<dbReference type="PANTHER" id="PTHR16222:SF41">
    <property type="entry name" value="ADP-RIBOSYLARGININE HYDROLASE"/>
    <property type="match status" value="1"/>
</dbReference>
<dbReference type="SUPFAM" id="SSF101478">
    <property type="entry name" value="ADP-ribosylglycohydrolase"/>
    <property type="match status" value="1"/>
</dbReference>
<dbReference type="PANTHER" id="PTHR16222">
    <property type="entry name" value="ADP-RIBOSYLGLYCOHYDROLASE"/>
    <property type="match status" value="1"/>
</dbReference>
<dbReference type="EMBL" id="CAJNON010000121">
    <property type="protein sequence ID" value="CAF0996832.1"/>
    <property type="molecule type" value="Genomic_DNA"/>
</dbReference>
<protein>
    <submittedName>
        <fullName evidence="1">Uncharacterized protein</fullName>
    </submittedName>
</protein>
<dbReference type="InterPro" id="IPR005502">
    <property type="entry name" value="Ribosyl_crysJ1"/>
</dbReference>
<gene>
    <name evidence="1" type="ORF">VCS650_LOCUS14508</name>
</gene>
<dbReference type="AlphaFoldDB" id="A0A814GIF4"/>
<reference evidence="1" key="1">
    <citation type="submission" date="2021-02" db="EMBL/GenBank/DDBJ databases">
        <authorList>
            <person name="Nowell W R."/>
        </authorList>
    </citation>
    <scope>NUCLEOTIDE SEQUENCE</scope>
</reference>
<evidence type="ECO:0000313" key="2">
    <source>
        <dbReference type="Proteomes" id="UP000663891"/>
    </source>
</evidence>
<name>A0A814GIF4_9BILA</name>
<dbReference type="Gene3D" id="1.10.4080.10">
    <property type="entry name" value="ADP-ribosylation/Crystallin J1"/>
    <property type="match status" value="1"/>
</dbReference>
<dbReference type="InterPro" id="IPR036705">
    <property type="entry name" value="Ribosyl_crysJ1_sf"/>
</dbReference>
<proteinExistence type="predicted"/>
<organism evidence="1 2">
    <name type="scientific">Adineta steineri</name>
    <dbReference type="NCBI Taxonomy" id="433720"/>
    <lineage>
        <taxon>Eukaryota</taxon>
        <taxon>Metazoa</taxon>
        <taxon>Spiralia</taxon>
        <taxon>Gnathifera</taxon>
        <taxon>Rotifera</taxon>
        <taxon>Eurotatoria</taxon>
        <taxon>Bdelloidea</taxon>
        <taxon>Adinetida</taxon>
        <taxon>Adinetidae</taxon>
        <taxon>Adineta</taxon>
    </lineage>
</organism>
<dbReference type="Pfam" id="PF03747">
    <property type="entry name" value="ADP_ribosyl_GH"/>
    <property type="match status" value="1"/>
</dbReference>
<dbReference type="OrthoDB" id="10250509at2759"/>
<evidence type="ECO:0000313" key="1">
    <source>
        <dbReference type="EMBL" id="CAF0996832.1"/>
    </source>
</evidence>
<sequence>MSIGLRYSHPSEFEKLMHVSIEISRMTHTHVWGFMGGFTSALFTSYAIQQKPLQTWSRCLIEILPTVQNYIKNQQRPDLAQNMRSW</sequence>
<accession>A0A814GIF4</accession>
<dbReference type="Proteomes" id="UP000663891">
    <property type="component" value="Unassembled WGS sequence"/>
</dbReference>